<organism evidence="14 15">
    <name type="scientific">Bifiguratus adelaidae</name>
    <dbReference type="NCBI Taxonomy" id="1938954"/>
    <lineage>
        <taxon>Eukaryota</taxon>
        <taxon>Fungi</taxon>
        <taxon>Fungi incertae sedis</taxon>
        <taxon>Mucoromycota</taxon>
        <taxon>Mucoromycotina</taxon>
        <taxon>Endogonomycetes</taxon>
        <taxon>Endogonales</taxon>
        <taxon>Endogonales incertae sedis</taxon>
        <taxon>Bifiguratus</taxon>
    </lineage>
</organism>
<dbReference type="EMBL" id="MVBO01000037">
    <property type="protein sequence ID" value="OZJ04534.1"/>
    <property type="molecule type" value="Genomic_DNA"/>
</dbReference>
<dbReference type="Gene3D" id="2.40.50.140">
    <property type="entry name" value="Nucleic acid-binding proteins"/>
    <property type="match status" value="1"/>
</dbReference>
<evidence type="ECO:0000313" key="14">
    <source>
        <dbReference type="EMBL" id="OZJ04534.1"/>
    </source>
</evidence>
<keyword evidence="9" id="KW-0030">Aminoacyl-tRNA synthetase</keyword>
<gene>
    <name evidence="14" type="ORF">BZG36_03993</name>
</gene>
<evidence type="ECO:0000259" key="13">
    <source>
        <dbReference type="PROSITE" id="PS50862"/>
    </source>
</evidence>
<dbReference type="CDD" id="cd00776">
    <property type="entry name" value="AsxRS_core"/>
    <property type="match status" value="1"/>
</dbReference>
<dbReference type="OrthoDB" id="1931232at2759"/>
<dbReference type="GO" id="GO:0006421">
    <property type="term" value="P:asparaginyl-tRNA aminoacylation"/>
    <property type="evidence" value="ECO:0007669"/>
    <property type="project" value="EnsemblFungi"/>
</dbReference>
<dbReference type="GO" id="GO:0004816">
    <property type="term" value="F:asparagine-tRNA ligase activity"/>
    <property type="evidence" value="ECO:0007669"/>
    <property type="project" value="UniProtKB-EC"/>
</dbReference>
<keyword evidence="4" id="KW-0963">Cytoplasm</keyword>
<dbReference type="InterPro" id="IPR006195">
    <property type="entry name" value="aa-tRNA-synth_II"/>
</dbReference>
<keyword evidence="15" id="KW-1185">Reference proteome</keyword>
<dbReference type="PANTHER" id="PTHR22594">
    <property type="entry name" value="ASPARTYL/LYSYL-TRNA SYNTHETASE"/>
    <property type="match status" value="1"/>
</dbReference>
<evidence type="ECO:0000256" key="11">
    <source>
        <dbReference type="ARBA" id="ARBA00047844"/>
    </source>
</evidence>
<evidence type="ECO:0000256" key="10">
    <source>
        <dbReference type="ARBA" id="ARBA00029886"/>
    </source>
</evidence>
<dbReference type="GO" id="GO:0005524">
    <property type="term" value="F:ATP binding"/>
    <property type="evidence" value="ECO:0007669"/>
    <property type="project" value="UniProtKB-KW"/>
</dbReference>
<dbReference type="Pfam" id="PF20917">
    <property type="entry name" value="AsnRS_N"/>
    <property type="match status" value="1"/>
</dbReference>
<dbReference type="Gene3D" id="3.30.930.10">
    <property type="entry name" value="Bira Bifunctional Protein, Domain 2"/>
    <property type="match status" value="1"/>
</dbReference>
<dbReference type="NCBIfam" id="TIGR00457">
    <property type="entry name" value="asnS"/>
    <property type="match status" value="1"/>
</dbReference>
<evidence type="ECO:0000313" key="15">
    <source>
        <dbReference type="Proteomes" id="UP000242875"/>
    </source>
</evidence>
<dbReference type="SUPFAM" id="SSF50249">
    <property type="entry name" value="Nucleic acid-binding proteins"/>
    <property type="match status" value="1"/>
</dbReference>
<dbReference type="GO" id="GO:1990825">
    <property type="term" value="F:sequence-specific mRNA binding"/>
    <property type="evidence" value="ECO:0007669"/>
    <property type="project" value="EnsemblFungi"/>
</dbReference>
<dbReference type="PRINTS" id="PR01042">
    <property type="entry name" value="TRNASYNTHASP"/>
</dbReference>
<evidence type="ECO:0000256" key="6">
    <source>
        <dbReference type="ARBA" id="ARBA00022741"/>
    </source>
</evidence>
<dbReference type="InterPro" id="IPR002312">
    <property type="entry name" value="Asp/Asn-tRNA-synth_IIb"/>
</dbReference>
<dbReference type="PANTHER" id="PTHR22594:SF16">
    <property type="entry name" value="ASPARAGINE--TRNA LIGASE, CYTOPLASMIC"/>
    <property type="match status" value="1"/>
</dbReference>
<sequence length="571" mass="64756">MASVQQLVESAKQLVLGKGDFAYVNEDKGSDAAGKGTQQEPFQTLLKAMETFGPDAAIKVCKSGESDYQDASASALKKIKKKYEENQRKAKRLEEQRAKAEQEGQAKVEAEAQRIEEAKKVVLTQDASLPEATKIKIRDSVANRNKRVKVSGWVQNLRVQGKDMMFIDLRDGTGYLQCILTGKLCHTFDALTLTIESTVTLYGVISELPAGKTAPDNHELVADYWEVIHKAPGDKEAFGNKLNAEADPSVLLDQRHLVIRSKKQSAVLRVRAQLMKSFRDHFDSRGYTEVTPPCMVQTQVEGGSTLFTLDYYGEPAYLTQSSQLYLETCLPALGDVWCMAESYRAERSHTRRHLSEYTHLEAEMAFLDFNDLLDKIEDLICDTIDRVLAHEPTRRLVEELNPGFKAPSRPFKRMHYSEAIEYLKEHNIAKEDGTFYEFGEDIPEAPERAMTDQIGVPILLTHFPAEIKAFYMKRSKEDPRLTESVDVLMPNVGEIVGGSMRISDYDELMAAYKREELDPTPYYWYIDQRKYGSSEHAGYGLGVERLLAWLCNRYTVRECSLYPRFTGRCQP</sequence>
<dbReference type="InterPro" id="IPR004365">
    <property type="entry name" value="NA-bd_OB_tRNA"/>
</dbReference>
<reference evidence="14 15" key="1">
    <citation type="journal article" date="2017" name="Mycologia">
        <title>Bifiguratus adelaidae, gen. et sp. nov., a new member of Mucoromycotina in endophytic and soil-dwelling habitats.</title>
        <authorList>
            <person name="Torres-Cruz T.J."/>
            <person name="Billingsley Tobias T.L."/>
            <person name="Almatruk M."/>
            <person name="Hesse C."/>
            <person name="Kuske C.R."/>
            <person name="Desiro A."/>
            <person name="Benucci G.M."/>
            <person name="Bonito G."/>
            <person name="Stajich J.E."/>
            <person name="Dunlap C."/>
            <person name="Arnold A.E."/>
            <person name="Porras-Alfaro A."/>
        </authorList>
    </citation>
    <scope>NUCLEOTIDE SEQUENCE [LARGE SCALE GENOMIC DNA]</scope>
    <source>
        <strain evidence="14 15">AZ0501</strain>
    </source>
</reference>
<keyword evidence="7" id="KW-0067">ATP-binding</keyword>
<dbReference type="InterPro" id="IPR045864">
    <property type="entry name" value="aa-tRNA-synth_II/BPL/LPL"/>
</dbReference>
<evidence type="ECO:0000256" key="8">
    <source>
        <dbReference type="ARBA" id="ARBA00022917"/>
    </source>
</evidence>
<dbReference type="PROSITE" id="PS50862">
    <property type="entry name" value="AA_TRNA_LIGASE_II"/>
    <property type="match status" value="1"/>
</dbReference>
<dbReference type="Pfam" id="PF01336">
    <property type="entry name" value="tRNA_anti-codon"/>
    <property type="match status" value="1"/>
</dbReference>
<dbReference type="AlphaFoldDB" id="A0A261Y1Z6"/>
<dbReference type="Proteomes" id="UP000242875">
    <property type="component" value="Unassembled WGS sequence"/>
</dbReference>
<feature type="coiled-coil region" evidence="12">
    <location>
        <begin position="73"/>
        <end position="113"/>
    </location>
</feature>
<name>A0A261Y1Z6_9FUNG</name>
<keyword evidence="12" id="KW-0175">Coiled coil</keyword>
<evidence type="ECO:0000256" key="4">
    <source>
        <dbReference type="ARBA" id="ARBA00022490"/>
    </source>
</evidence>
<dbReference type="Pfam" id="PF00152">
    <property type="entry name" value="tRNA-synt_2"/>
    <property type="match status" value="1"/>
</dbReference>
<comment type="subcellular location">
    <subcellularLocation>
        <location evidence="1">Cytoplasm</location>
    </subcellularLocation>
</comment>
<accession>A0A261Y1Z6</accession>
<evidence type="ECO:0000256" key="1">
    <source>
        <dbReference type="ARBA" id="ARBA00004496"/>
    </source>
</evidence>
<feature type="domain" description="Aminoacyl-transfer RNA synthetases class-II family profile" evidence="13">
    <location>
        <begin position="268"/>
        <end position="563"/>
    </location>
</feature>
<comment type="catalytic activity">
    <reaction evidence="11">
        <text>tRNA(Asn) + L-asparagine + ATP = L-asparaginyl-tRNA(Asn) + AMP + diphosphate + H(+)</text>
        <dbReference type="Rhea" id="RHEA:11180"/>
        <dbReference type="Rhea" id="RHEA-COMP:9659"/>
        <dbReference type="Rhea" id="RHEA-COMP:9674"/>
        <dbReference type="ChEBI" id="CHEBI:15378"/>
        <dbReference type="ChEBI" id="CHEBI:30616"/>
        <dbReference type="ChEBI" id="CHEBI:33019"/>
        <dbReference type="ChEBI" id="CHEBI:58048"/>
        <dbReference type="ChEBI" id="CHEBI:78442"/>
        <dbReference type="ChEBI" id="CHEBI:78515"/>
        <dbReference type="ChEBI" id="CHEBI:456215"/>
        <dbReference type="EC" id="6.1.1.22"/>
    </reaction>
</comment>
<dbReference type="EC" id="6.1.1.22" evidence="3"/>
<dbReference type="CDD" id="cd04323">
    <property type="entry name" value="AsnRS_cyto_like_N"/>
    <property type="match status" value="1"/>
</dbReference>
<dbReference type="InterPro" id="IPR048952">
    <property type="entry name" value="AsnRS_N"/>
</dbReference>
<keyword evidence="5" id="KW-0436">Ligase</keyword>
<dbReference type="GO" id="GO:0005737">
    <property type="term" value="C:cytoplasm"/>
    <property type="evidence" value="ECO:0007669"/>
    <property type="project" value="UniProtKB-SubCell"/>
</dbReference>
<dbReference type="Gene3D" id="3.30.1910.20">
    <property type="entry name" value="asparaginyl-tRNA synthetase, N-terminal domain"/>
    <property type="match status" value="1"/>
</dbReference>
<dbReference type="SUPFAM" id="SSF55681">
    <property type="entry name" value="Class II aaRS and biotin synthetases"/>
    <property type="match status" value="1"/>
</dbReference>
<evidence type="ECO:0000256" key="2">
    <source>
        <dbReference type="ARBA" id="ARBA00008226"/>
    </source>
</evidence>
<dbReference type="FunFam" id="3.30.930.10:FF:000040">
    <property type="entry name" value="Asparagine--tRNA ligase, cytoplasmic"/>
    <property type="match status" value="1"/>
</dbReference>
<evidence type="ECO:0000256" key="12">
    <source>
        <dbReference type="SAM" id="Coils"/>
    </source>
</evidence>
<keyword evidence="6" id="KW-0547">Nucleotide-binding</keyword>
<evidence type="ECO:0000256" key="3">
    <source>
        <dbReference type="ARBA" id="ARBA00012816"/>
    </source>
</evidence>
<proteinExistence type="inferred from homology"/>
<dbReference type="InterPro" id="IPR012340">
    <property type="entry name" value="NA-bd_OB-fold"/>
</dbReference>
<evidence type="ECO:0000256" key="5">
    <source>
        <dbReference type="ARBA" id="ARBA00022598"/>
    </source>
</evidence>
<comment type="similarity">
    <text evidence="2">Belongs to the class-II aminoacyl-tRNA synthetase family.</text>
</comment>
<protein>
    <recommendedName>
        <fullName evidence="3">asparagine--tRNA ligase</fullName>
        <ecNumber evidence="3">6.1.1.22</ecNumber>
    </recommendedName>
    <alternativeName>
        <fullName evidence="10">Asparaginyl-tRNA synthetase</fullName>
    </alternativeName>
</protein>
<comment type="caution">
    <text evidence="14">The sequence shown here is derived from an EMBL/GenBank/DDBJ whole genome shotgun (WGS) entry which is preliminary data.</text>
</comment>
<dbReference type="InterPro" id="IPR004364">
    <property type="entry name" value="Aa-tRNA-synt_II"/>
</dbReference>
<dbReference type="InterPro" id="IPR004522">
    <property type="entry name" value="Asn-tRNA-ligase"/>
</dbReference>
<evidence type="ECO:0000256" key="9">
    <source>
        <dbReference type="ARBA" id="ARBA00023146"/>
    </source>
</evidence>
<keyword evidence="8" id="KW-0648">Protein biosynthesis</keyword>
<evidence type="ECO:0000256" key="7">
    <source>
        <dbReference type="ARBA" id="ARBA00022840"/>
    </source>
</evidence>